<dbReference type="EMBL" id="CP051167">
    <property type="protein sequence ID" value="QIZ72180.1"/>
    <property type="molecule type" value="Genomic_DNA"/>
</dbReference>
<evidence type="ECO:0000256" key="3">
    <source>
        <dbReference type="PROSITE-ProRule" id="PRU00339"/>
    </source>
</evidence>
<dbReference type="AlphaFoldDB" id="A0A6H1U1Y2"/>
<proteinExistence type="predicted"/>
<evidence type="ECO:0000256" key="1">
    <source>
        <dbReference type="ARBA" id="ARBA00022737"/>
    </source>
</evidence>
<evidence type="ECO:0000313" key="5">
    <source>
        <dbReference type="Proteomes" id="UP000500857"/>
    </source>
</evidence>
<organism evidence="4 5">
    <name type="scientific">Oxynema aestuarii AP17</name>
    <dbReference type="NCBI Taxonomy" id="2064643"/>
    <lineage>
        <taxon>Bacteria</taxon>
        <taxon>Bacillati</taxon>
        <taxon>Cyanobacteriota</taxon>
        <taxon>Cyanophyceae</taxon>
        <taxon>Oscillatoriophycideae</taxon>
        <taxon>Oscillatoriales</taxon>
        <taxon>Oscillatoriaceae</taxon>
        <taxon>Oxynema</taxon>
        <taxon>Oxynema aestuarii</taxon>
    </lineage>
</organism>
<dbReference type="PANTHER" id="PTHR44858:SF1">
    <property type="entry name" value="UDP-N-ACETYLGLUCOSAMINE--PEPTIDE N-ACETYLGLUCOSAMINYLTRANSFERASE SPINDLY-RELATED"/>
    <property type="match status" value="1"/>
</dbReference>
<evidence type="ECO:0000256" key="2">
    <source>
        <dbReference type="ARBA" id="ARBA00022803"/>
    </source>
</evidence>
<dbReference type="RefSeq" id="WP_168570330.1">
    <property type="nucleotide sequence ID" value="NZ_CP051167.1"/>
</dbReference>
<dbReference type="GO" id="GO:0046813">
    <property type="term" value="P:receptor-mediated virion attachment to host cell"/>
    <property type="evidence" value="ECO:0007669"/>
    <property type="project" value="TreeGrafter"/>
</dbReference>
<dbReference type="PROSITE" id="PS50005">
    <property type="entry name" value="TPR"/>
    <property type="match status" value="2"/>
</dbReference>
<dbReference type="Proteomes" id="UP000500857">
    <property type="component" value="Chromosome"/>
</dbReference>
<keyword evidence="5" id="KW-1185">Reference proteome</keyword>
<sequence>MELIILLVILVWIAVETGIWERFWQNKRLLRQQTREEAVFQELVKQLERENGDRTNATHLEGVGTFKIAAGNYREGIADLTRAIALNPAKASLYCNRAQAFYLLEDWGQAVRDYRKTIELDAEEIGAYIGLARVFLQIGDYREAIATCNGAVLLDENEAIVYTLRARAYRRLGDRDRARRDCDRAEICDPNHVEVQHLRTELN</sequence>
<dbReference type="SUPFAM" id="SSF48452">
    <property type="entry name" value="TPR-like"/>
    <property type="match status" value="1"/>
</dbReference>
<keyword evidence="2 3" id="KW-0802">TPR repeat</keyword>
<feature type="repeat" description="TPR" evidence="3">
    <location>
        <begin position="125"/>
        <end position="158"/>
    </location>
</feature>
<evidence type="ECO:0000313" key="4">
    <source>
        <dbReference type="EMBL" id="QIZ72180.1"/>
    </source>
</evidence>
<dbReference type="KEGG" id="oxy:HCG48_17705"/>
<dbReference type="Pfam" id="PF14559">
    <property type="entry name" value="TPR_19"/>
    <property type="match status" value="1"/>
</dbReference>
<protein>
    <submittedName>
        <fullName evidence="4">Tetratricopeptide repeat protein</fullName>
    </submittedName>
</protein>
<reference evidence="4 5" key="1">
    <citation type="submission" date="2020-04" db="EMBL/GenBank/DDBJ databases">
        <authorList>
            <person name="Basu S."/>
            <person name="Maruthanayagam V."/>
            <person name="Chakraborty S."/>
            <person name="Pramanik A."/>
            <person name="Mukherjee J."/>
            <person name="Brink B."/>
        </authorList>
    </citation>
    <scope>NUCLEOTIDE SEQUENCE [LARGE SCALE GENOMIC DNA]</scope>
    <source>
        <strain evidence="4 5">AP17</strain>
    </source>
</reference>
<dbReference type="InterPro" id="IPR011990">
    <property type="entry name" value="TPR-like_helical_dom_sf"/>
</dbReference>
<feature type="repeat" description="TPR" evidence="3">
    <location>
        <begin position="91"/>
        <end position="124"/>
    </location>
</feature>
<dbReference type="GO" id="GO:0009279">
    <property type="term" value="C:cell outer membrane"/>
    <property type="evidence" value="ECO:0007669"/>
    <property type="project" value="TreeGrafter"/>
</dbReference>
<accession>A0A6H1U1Y2</accession>
<dbReference type="SMART" id="SM00028">
    <property type="entry name" value="TPR"/>
    <property type="match status" value="4"/>
</dbReference>
<dbReference type="PANTHER" id="PTHR44858">
    <property type="entry name" value="TETRATRICOPEPTIDE REPEAT PROTEIN 6"/>
    <property type="match status" value="1"/>
</dbReference>
<keyword evidence="1" id="KW-0677">Repeat</keyword>
<gene>
    <name evidence="4" type="ORF">HCG48_17705</name>
</gene>
<dbReference type="Gene3D" id="1.25.40.10">
    <property type="entry name" value="Tetratricopeptide repeat domain"/>
    <property type="match status" value="1"/>
</dbReference>
<dbReference type="InterPro" id="IPR019734">
    <property type="entry name" value="TPR_rpt"/>
</dbReference>
<name>A0A6H1U1Y2_9CYAN</name>
<dbReference type="InterPro" id="IPR050498">
    <property type="entry name" value="Ycf3"/>
</dbReference>